<dbReference type="STRING" id="1224164.B843_00780"/>
<keyword evidence="4" id="KW-1003">Cell membrane</keyword>
<feature type="transmembrane region" description="Helical" evidence="9">
    <location>
        <begin position="17"/>
        <end position="36"/>
    </location>
</feature>
<dbReference type="PANTHER" id="PTHR30477">
    <property type="entry name" value="ABC-TRANSPORTER METAL-BINDING PROTEIN"/>
    <property type="match status" value="1"/>
</dbReference>
<feature type="transmembrane region" description="Helical" evidence="9">
    <location>
        <begin position="195"/>
        <end position="222"/>
    </location>
</feature>
<dbReference type="HOGENOM" id="CLU_028808_0_0_11"/>
<keyword evidence="3 8" id="KW-0813">Transport</keyword>
<dbReference type="PANTHER" id="PTHR30477:SF3">
    <property type="entry name" value="METAL TRANSPORT SYSTEM MEMBRANE PROTEIN CT_069-RELATED"/>
    <property type="match status" value="1"/>
</dbReference>
<comment type="subcellular location">
    <subcellularLocation>
        <location evidence="1 8">Cell membrane</location>
        <topology evidence="1 8">Multi-pass membrane protein</topology>
    </subcellularLocation>
</comment>
<accession>W5XX75</accession>
<dbReference type="PATRIC" id="fig|1224164.3.peg.156"/>
<keyword evidence="5 8" id="KW-0812">Transmembrane</keyword>
<evidence type="ECO:0000313" key="10">
    <source>
        <dbReference type="EMBL" id="AHI21552.1"/>
    </source>
</evidence>
<organism evidence="10 11">
    <name type="scientific">Corynebacterium vitaeruminis DSM 20294</name>
    <dbReference type="NCBI Taxonomy" id="1224164"/>
    <lineage>
        <taxon>Bacteria</taxon>
        <taxon>Bacillati</taxon>
        <taxon>Actinomycetota</taxon>
        <taxon>Actinomycetes</taxon>
        <taxon>Mycobacteriales</taxon>
        <taxon>Corynebacteriaceae</taxon>
        <taxon>Corynebacterium</taxon>
    </lineage>
</organism>
<dbReference type="KEGG" id="cvt:B843_00780"/>
<dbReference type="InterPro" id="IPR001626">
    <property type="entry name" value="ABC_TroCD"/>
</dbReference>
<evidence type="ECO:0000256" key="9">
    <source>
        <dbReference type="SAM" id="Phobius"/>
    </source>
</evidence>
<feature type="transmembrane region" description="Helical" evidence="9">
    <location>
        <begin position="45"/>
        <end position="65"/>
    </location>
</feature>
<evidence type="ECO:0000256" key="1">
    <source>
        <dbReference type="ARBA" id="ARBA00004651"/>
    </source>
</evidence>
<proteinExistence type="inferred from homology"/>
<evidence type="ECO:0000256" key="3">
    <source>
        <dbReference type="ARBA" id="ARBA00022448"/>
    </source>
</evidence>
<dbReference type="eggNOG" id="COG1108">
    <property type="taxonomic scope" value="Bacteria"/>
</dbReference>
<reference evidence="10 11" key="1">
    <citation type="submission" date="2013-02" db="EMBL/GenBank/DDBJ databases">
        <title>The complete genome sequence of Corynebacterium vitaeruminis DSM 20294.</title>
        <authorList>
            <person name="Ruckert C."/>
            <person name="Albersmeier A."/>
            <person name="Kalinowski J."/>
        </authorList>
    </citation>
    <scope>NUCLEOTIDE SEQUENCE [LARGE SCALE GENOMIC DNA]</scope>
    <source>
        <strain evidence="11">ATCC 10234</strain>
    </source>
</reference>
<sequence>MISVIDFLAEFSYRRTLFGTMAIGATCGAMGTFLYLRRQALMSDVIGHAATPGVMAAFLLVSLLAPGADPRALPVLVVGALVSGLASVWLSQAIARHTRIGIDATMAVVLSLFLGGGLVILQVIQKSTLPGKGGIQDLMFGNAATLTSLDVATIAVSSVIILAVAGLCWRPFVLMTFDETEARIQGWPVRWLTPALFGLLVVAIVMGVKAVGLILMIAFAVFPPAAARQFTRTTLAMFVLSGAIGAAAAAIGSYLSIALGNVPTGPVIVVVLGAFIGVSMLAGSRTGVRA</sequence>
<name>W5XX75_9CORY</name>
<dbReference type="GO" id="GO:0055085">
    <property type="term" value="P:transmembrane transport"/>
    <property type="evidence" value="ECO:0007669"/>
    <property type="project" value="InterPro"/>
</dbReference>
<gene>
    <name evidence="10" type="ORF">B843_00780</name>
</gene>
<dbReference type="EMBL" id="CP004353">
    <property type="protein sequence ID" value="AHI21552.1"/>
    <property type="molecule type" value="Genomic_DNA"/>
</dbReference>
<dbReference type="Pfam" id="PF00950">
    <property type="entry name" value="ABC-3"/>
    <property type="match status" value="1"/>
</dbReference>
<evidence type="ECO:0000256" key="8">
    <source>
        <dbReference type="RuleBase" id="RU003943"/>
    </source>
</evidence>
<dbReference type="Gene3D" id="1.10.3470.10">
    <property type="entry name" value="ABC transporter involved in vitamin B12 uptake, BtuC"/>
    <property type="match status" value="1"/>
</dbReference>
<keyword evidence="7 9" id="KW-0472">Membrane</keyword>
<dbReference type="AlphaFoldDB" id="W5XX75"/>
<keyword evidence="6 9" id="KW-1133">Transmembrane helix</keyword>
<feature type="transmembrane region" description="Helical" evidence="9">
    <location>
        <begin position="71"/>
        <end position="90"/>
    </location>
</feature>
<protein>
    <submittedName>
        <fullName evidence="10">Uncharacterized protein</fullName>
    </submittedName>
</protein>
<evidence type="ECO:0000313" key="11">
    <source>
        <dbReference type="Proteomes" id="UP000019222"/>
    </source>
</evidence>
<evidence type="ECO:0000256" key="5">
    <source>
        <dbReference type="ARBA" id="ARBA00022692"/>
    </source>
</evidence>
<comment type="similarity">
    <text evidence="2 8">Belongs to the ABC-3 integral membrane protein family.</text>
</comment>
<dbReference type="SUPFAM" id="SSF81345">
    <property type="entry name" value="ABC transporter involved in vitamin B12 uptake, BtuC"/>
    <property type="match status" value="1"/>
</dbReference>
<evidence type="ECO:0000256" key="7">
    <source>
        <dbReference type="ARBA" id="ARBA00023136"/>
    </source>
</evidence>
<evidence type="ECO:0000256" key="6">
    <source>
        <dbReference type="ARBA" id="ARBA00022989"/>
    </source>
</evidence>
<dbReference type="GO" id="GO:0010043">
    <property type="term" value="P:response to zinc ion"/>
    <property type="evidence" value="ECO:0007669"/>
    <property type="project" value="TreeGrafter"/>
</dbReference>
<evidence type="ECO:0000256" key="4">
    <source>
        <dbReference type="ARBA" id="ARBA00022475"/>
    </source>
</evidence>
<evidence type="ECO:0000256" key="2">
    <source>
        <dbReference type="ARBA" id="ARBA00008034"/>
    </source>
</evidence>
<feature type="transmembrane region" description="Helical" evidence="9">
    <location>
        <begin position="263"/>
        <end position="283"/>
    </location>
</feature>
<dbReference type="GO" id="GO:0043190">
    <property type="term" value="C:ATP-binding cassette (ABC) transporter complex"/>
    <property type="evidence" value="ECO:0007669"/>
    <property type="project" value="InterPro"/>
</dbReference>
<dbReference type="InterPro" id="IPR037294">
    <property type="entry name" value="ABC_BtuC-like"/>
</dbReference>
<dbReference type="Proteomes" id="UP000019222">
    <property type="component" value="Chromosome"/>
</dbReference>
<feature type="transmembrane region" description="Helical" evidence="9">
    <location>
        <begin position="234"/>
        <end position="257"/>
    </location>
</feature>
<feature type="transmembrane region" description="Helical" evidence="9">
    <location>
        <begin position="102"/>
        <end position="124"/>
    </location>
</feature>
<keyword evidence="11" id="KW-1185">Reference proteome</keyword>